<accession>A0A6G1KAU4</accession>
<dbReference type="Proteomes" id="UP000799428">
    <property type="component" value="Unassembled WGS sequence"/>
</dbReference>
<feature type="region of interest" description="Disordered" evidence="1">
    <location>
        <begin position="487"/>
        <end position="564"/>
    </location>
</feature>
<dbReference type="AlphaFoldDB" id="A0A6G1KAU4"/>
<proteinExistence type="predicted"/>
<feature type="compositionally biased region" description="Low complexity" evidence="1">
    <location>
        <begin position="254"/>
        <end position="263"/>
    </location>
</feature>
<keyword evidence="3" id="KW-1185">Reference proteome</keyword>
<protein>
    <submittedName>
        <fullName evidence="2">Uncharacterized protein</fullName>
    </submittedName>
</protein>
<evidence type="ECO:0000313" key="3">
    <source>
        <dbReference type="Proteomes" id="UP000799428"/>
    </source>
</evidence>
<feature type="compositionally biased region" description="Pro residues" evidence="1">
    <location>
        <begin position="264"/>
        <end position="273"/>
    </location>
</feature>
<feature type="compositionally biased region" description="Acidic residues" evidence="1">
    <location>
        <begin position="424"/>
        <end position="444"/>
    </location>
</feature>
<feature type="region of interest" description="Disordered" evidence="1">
    <location>
        <begin position="304"/>
        <end position="347"/>
    </location>
</feature>
<feature type="compositionally biased region" description="Basic and acidic residues" evidence="1">
    <location>
        <begin position="501"/>
        <end position="525"/>
    </location>
</feature>
<reference evidence="2" key="1">
    <citation type="journal article" date="2020" name="Stud. Mycol.">
        <title>101 Dothideomycetes genomes: a test case for predicting lifestyles and emergence of pathogens.</title>
        <authorList>
            <person name="Haridas S."/>
            <person name="Albert R."/>
            <person name="Binder M."/>
            <person name="Bloem J."/>
            <person name="Labutti K."/>
            <person name="Salamov A."/>
            <person name="Andreopoulos B."/>
            <person name="Baker S."/>
            <person name="Barry K."/>
            <person name="Bills G."/>
            <person name="Bluhm B."/>
            <person name="Cannon C."/>
            <person name="Castanera R."/>
            <person name="Culley D."/>
            <person name="Daum C."/>
            <person name="Ezra D."/>
            <person name="Gonzalez J."/>
            <person name="Henrissat B."/>
            <person name="Kuo A."/>
            <person name="Liang C."/>
            <person name="Lipzen A."/>
            <person name="Lutzoni F."/>
            <person name="Magnuson J."/>
            <person name="Mondo S."/>
            <person name="Nolan M."/>
            <person name="Ohm R."/>
            <person name="Pangilinan J."/>
            <person name="Park H.-J."/>
            <person name="Ramirez L."/>
            <person name="Alfaro M."/>
            <person name="Sun H."/>
            <person name="Tritt A."/>
            <person name="Yoshinaga Y."/>
            <person name="Zwiers L.-H."/>
            <person name="Turgeon B."/>
            <person name="Goodwin S."/>
            <person name="Spatafora J."/>
            <person name="Crous P."/>
            <person name="Grigoriev I."/>
        </authorList>
    </citation>
    <scope>NUCLEOTIDE SEQUENCE</scope>
    <source>
        <strain evidence="2">CBS 279.74</strain>
    </source>
</reference>
<feature type="compositionally biased region" description="Acidic residues" evidence="1">
    <location>
        <begin position="452"/>
        <end position="461"/>
    </location>
</feature>
<dbReference type="OrthoDB" id="3789817at2759"/>
<dbReference type="EMBL" id="MU005770">
    <property type="protein sequence ID" value="KAF2709561.1"/>
    <property type="molecule type" value="Genomic_DNA"/>
</dbReference>
<feature type="region of interest" description="Disordered" evidence="1">
    <location>
        <begin position="394"/>
        <end position="463"/>
    </location>
</feature>
<feature type="compositionally biased region" description="Polar residues" evidence="1">
    <location>
        <begin position="395"/>
        <end position="407"/>
    </location>
</feature>
<gene>
    <name evidence="2" type="ORF">K504DRAFT_502285</name>
</gene>
<organism evidence="2 3">
    <name type="scientific">Pleomassaria siparia CBS 279.74</name>
    <dbReference type="NCBI Taxonomy" id="1314801"/>
    <lineage>
        <taxon>Eukaryota</taxon>
        <taxon>Fungi</taxon>
        <taxon>Dikarya</taxon>
        <taxon>Ascomycota</taxon>
        <taxon>Pezizomycotina</taxon>
        <taxon>Dothideomycetes</taxon>
        <taxon>Pleosporomycetidae</taxon>
        <taxon>Pleosporales</taxon>
        <taxon>Pleomassariaceae</taxon>
        <taxon>Pleomassaria</taxon>
    </lineage>
</organism>
<evidence type="ECO:0000313" key="2">
    <source>
        <dbReference type="EMBL" id="KAF2709561.1"/>
    </source>
</evidence>
<feature type="compositionally biased region" description="Basic and acidic residues" evidence="1">
    <location>
        <begin position="547"/>
        <end position="564"/>
    </location>
</feature>
<evidence type="ECO:0000256" key="1">
    <source>
        <dbReference type="SAM" id="MobiDB-lite"/>
    </source>
</evidence>
<feature type="region of interest" description="Disordered" evidence="1">
    <location>
        <begin position="253"/>
        <end position="275"/>
    </location>
</feature>
<sequence length="564" mass="63806">MAQTSINSALLANILFGDDIYRDYLLWQKNVAGPDQGQFYTNPKEWRFAIWSVRSSRLGDLPSSVQYKIFMNWLRRTGHFYSTTDVLPISTLTVATGCGHLIHPGNRKTDTILCPVCIMWRCLEALGRISAAWELVGGGPTTKVFYNNNDEYALYCKIRTIWVVEKLKWTNLLITYEKMAEMEECWEREEMDDSDYDFEMIASTKSCMEALELAHDLCPYMQDGFDVPFVPGKPLTKPSFYINHQVSLPPPSLSPSIVKGSSIPPSPPSPPSPYVELTSSSIPLLRLKSSLSLPPSYLYPSPPPAPALSPRSPQIISKYHLPPLPPPPPESSTSSSTESEEGSKTVRFTEDVVVHKARKSEFYSRRSSFYLPGRHAAPEGYVWRDTSFRSDPNFHSKTNNLKSSSTPEPVGLMPNLRSKQSVDSENDTEEEEETRLEFEDEEEAPEGHSYLELDEEEESDEMSGLVFGSCSGIATKEDEINMFEQTDAAQSQTAEEEIEEEINKKVQKENELTEAILERVNRDNKQSTTSSLGRRTREDFEDGESETGDRPATDNKRLRWEKPV</sequence>
<name>A0A6G1KAU4_9PLEO</name>